<evidence type="ECO:0000313" key="2">
    <source>
        <dbReference type="Proteomes" id="UP000018888"/>
    </source>
</evidence>
<dbReference type="Proteomes" id="UP000018888">
    <property type="component" value="Unassembled WGS sequence"/>
</dbReference>
<reference evidence="1 2" key="1">
    <citation type="journal article" date="2013" name="Proc. Natl. Acad. Sci. U.S.A.">
        <title>Genome of an arbuscular mycorrhizal fungus provides insight into the oldest plant symbiosis.</title>
        <authorList>
            <person name="Tisserant E."/>
            <person name="Malbreil M."/>
            <person name="Kuo A."/>
            <person name="Kohler A."/>
            <person name="Symeonidi A."/>
            <person name="Balestrini R."/>
            <person name="Charron P."/>
            <person name="Duensing N."/>
            <person name="Frei Dit Frey N."/>
            <person name="Gianinazzi-Pearson V."/>
            <person name="Gilbert L.B."/>
            <person name="Handa Y."/>
            <person name="Herr J.R."/>
            <person name="Hijri M."/>
            <person name="Koul R."/>
            <person name="Kawaguchi M."/>
            <person name="Krajinski F."/>
            <person name="Lammers P.J."/>
            <person name="Masclaux F.G."/>
            <person name="Murat C."/>
            <person name="Morin E."/>
            <person name="Ndikumana S."/>
            <person name="Pagni M."/>
            <person name="Petitpierre D."/>
            <person name="Requena N."/>
            <person name="Rosikiewicz P."/>
            <person name="Riley R."/>
            <person name="Saito K."/>
            <person name="San Clemente H."/>
            <person name="Shapiro H."/>
            <person name="van Tuinen D."/>
            <person name="Becard G."/>
            <person name="Bonfante P."/>
            <person name="Paszkowski U."/>
            <person name="Shachar-Hill Y.Y."/>
            <person name="Tuskan G.A."/>
            <person name="Young P.W."/>
            <person name="Sanders I.R."/>
            <person name="Henrissat B."/>
            <person name="Rensing S.A."/>
            <person name="Grigoriev I.V."/>
            <person name="Corradi N."/>
            <person name="Roux C."/>
            <person name="Martin F."/>
        </authorList>
    </citation>
    <scope>NUCLEOTIDE SEQUENCE [LARGE SCALE GENOMIC DNA]</scope>
    <source>
        <strain evidence="1 2">DAOM 197198</strain>
    </source>
</reference>
<sequence length="178" mass="21204">MTERSYKNGRFRVRERSVYIYCTVCDSLVTIRENTIEYANNHLNECITKSTKKHLAYSNPIQKKGGRIALELSKDEIYEICAFKLRPETWAKRVWNMVRNDGTPDKKKFLGITPCKIRVPDDRYIDYIWDPSYLLAGINYGDRIQAKDMPAYYQNLPILYDHYSSQSWVEKKREQLWE</sequence>
<proteinExistence type="predicted"/>
<reference evidence="1 2" key="2">
    <citation type="journal article" date="2018" name="New Phytol.">
        <title>High intraspecific genome diversity in the model arbuscular mycorrhizal symbiont Rhizophagus irregularis.</title>
        <authorList>
            <person name="Chen E.C.H."/>
            <person name="Morin E."/>
            <person name="Beaudet D."/>
            <person name="Noel J."/>
            <person name="Yildirir G."/>
            <person name="Ndikumana S."/>
            <person name="Charron P."/>
            <person name="St-Onge C."/>
            <person name="Giorgi J."/>
            <person name="Kruger M."/>
            <person name="Marton T."/>
            <person name="Ropars J."/>
            <person name="Grigoriev I.V."/>
            <person name="Hainaut M."/>
            <person name="Henrissat B."/>
            <person name="Roux C."/>
            <person name="Martin F."/>
            <person name="Corradi N."/>
        </authorList>
    </citation>
    <scope>NUCLEOTIDE SEQUENCE [LARGE SCALE GENOMIC DNA]</scope>
    <source>
        <strain evidence="1 2">DAOM 197198</strain>
    </source>
</reference>
<dbReference type="AlphaFoldDB" id="A0A2P4QDN9"/>
<comment type="caution">
    <text evidence="1">The sequence shown here is derived from an EMBL/GenBank/DDBJ whole genome shotgun (WGS) entry which is preliminary data.</text>
</comment>
<organism evidence="1 2">
    <name type="scientific">Rhizophagus irregularis (strain DAOM 181602 / DAOM 197198 / MUCL 43194)</name>
    <name type="common">Arbuscular mycorrhizal fungus</name>
    <name type="synonym">Glomus intraradices</name>
    <dbReference type="NCBI Taxonomy" id="747089"/>
    <lineage>
        <taxon>Eukaryota</taxon>
        <taxon>Fungi</taxon>
        <taxon>Fungi incertae sedis</taxon>
        <taxon>Mucoromycota</taxon>
        <taxon>Glomeromycotina</taxon>
        <taxon>Glomeromycetes</taxon>
        <taxon>Glomerales</taxon>
        <taxon>Glomeraceae</taxon>
        <taxon>Rhizophagus</taxon>
    </lineage>
</organism>
<name>A0A2P4QDN9_RHIID</name>
<accession>A0A2P4QDN9</accession>
<dbReference type="EMBL" id="AUPC02000057">
    <property type="protein sequence ID" value="POG75737.1"/>
    <property type="molecule type" value="Genomic_DNA"/>
</dbReference>
<protein>
    <submittedName>
        <fullName evidence="1">Uncharacterized protein</fullName>
    </submittedName>
</protein>
<evidence type="ECO:0000313" key="1">
    <source>
        <dbReference type="EMBL" id="POG75737.1"/>
    </source>
</evidence>
<dbReference type="VEuPathDB" id="FungiDB:RhiirFUN_020371"/>
<keyword evidence="2" id="KW-1185">Reference proteome</keyword>
<gene>
    <name evidence="1" type="ORF">GLOIN_2v1838491</name>
</gene>